<evidence type="ECO:0000313" key="1">
    <source>
        <dbReference type="EMBL" id="CCQ51654.1"/>
    </source>
</evidence>
<accession>T2IFI6</accession>
<sequence length="46" mass="5539">MVILMFNIFNPFEFRYIHHYDVFLKIKSTPNPPYYLFPSWEGLGVG</sequence>
<comment type="caution">
    <text evidence="1">The sequence shown here is derived from an EMBL/GenBank/DDBJ whole genome shotgun (WGS) entry which is preliminary data.</text>
</comment>
<gene>
    <name evidence="1" type="ORF">CWATWH8502_3525</name>
</gene>
<dbReference type="AlphaFoldDB" id="T2IFI6"/>
<protein>
    <submittedName>
        <fullName evidence="1">Uncharacterized protein</fullName>
    </submittedName>
</protein>
<proteinExistence type="predicted"/>
<dbReference type="EMBL" id="CAQK01000505">
    <property type="protein sequence ID" value="CCQ51654.1"/>
    <property type="molecule type" value="Genomic_DNA"/>
</dbReference>
<name>T2IFI6_CROWT</name>
<evidence type="ECO:0000313" key="2">
    <source>
        <dbReference type="Proteomes" id="UP000018348"/>
    </source>
</evidence>
<organism evidence="1 2">
    <name type="scientific">Crocosphaera watsonii WH 8502</name>
    <dbReference type="NCBI Taxonomy" id="423474"/>
    <lineage>
        <taxon>Bacteria</taxon>
        <taxon>Bacillati</taxon>
        <taxon>Cyanobacteriota</taxon>
        <taxon>Cyanophyceae</taxon>
        <taxon>Oscillatoriophycideae</taxon>
        <taxon>Chroococcales</taxon>
        <taxon>Aphanothecaceae</taxon>
        <taxon>Crocosphaera</taxon>
    </lineage>
</organism>
<reference evidence="1 2" key="1">
    <citation type="submission" date="2013-01" db="EMBL/GenBank/DDBJ databases">
        <authorList>
            <person name="Bench S."/>
        </authorList>
    </citation>
    <scope>NUCLEOTIDE SEQUENCE [LARGE SCALE GENOMIC DNA]</scope>
    <source>
        <strain evidence="1 2">WH 8502</strain>
    </source>
</reference>
<reference evidence="1 2" key="2">
    <citation type="submission" date="2013-09" db="EMBL/GenBank/DDBJ databases">
        <title>Whole genome comparison of six Crocosphaera watsonii strains with differing phenotypes.</title>
        <authorList>
            <person name="Bench S.R."/>
            <person name="Heller P."/>
            <person name="Frank I."/>
            <person name="Arciniega M."/>
            <person name="Shilova I.N."/>
            <person name="Zehr J.P."/>
        </authorList>
    </citation>
    <scope>NUCLEOTIDE SEQUENCE [LARGE SCALE GENOMIC DNA]</scope>
    <source>
        <strain evidence="1 2">WH 8502</strain>
    </source>
</reference>
<dbReference type="Proteomes" id="UP000018348">
    <property type="component" value="Unassembled WGS sequence"/>
</dbReference>